<feature type="transmembrane region" description="Helical" evidence="13">
    <location>
        <begin position="98"/>
        <end position="125"/>
    </location>
</feature>
<dbReference type="GO" id="GO:0006784">
    <property type="term" value="P:heme A biosynthetic process"/>
    <property type="evidence" value="ECO:0007669"/>
    <property type="project" value="InterPro"/>
</dbReference>
<evidence type="ECO:0000256" key="9">
    <source>
        <dbReference type="ARBA" id="ARBA00023136"/>
    </source>
</evidence>
<keyword evidence="15" id="KW-1185">Reference proteome</keyword>
<evidence type="ECO:0000256" key="5">
    <source>
        <dbReference type="ARBA" id="ARBA00022989"/>
    </source>
</evidence>
<gene>
    <name evidence="14" type="ORF">SAMN05216564_106244</name>
</gene>
<dbReference type="Proteomes" id="UP000199079">
    <property type="component" value="Unassembled WGS sequence"/>
</dbReference>
<feature type="transmembrane region" description="Helical" evidence="13">
    <location>
        <begin position="270"/>
        <end position="288"/>
    </location>
</feature>
<comment type="subcellular location">
    <subcellularLocation>
        <location evidence="1">Membrane</location>
        <topology evidence="1">Multi-pass membrane protein</topology>
    </subcellularLocation>
</comment>
<comment type="pathway">
    <text evidence="11">Porphyrin-containing compound metabolism.</text>
</comment>
<feature type="transmembrane region" description="Helical" evidence="13">
    <location>
        <begin position="12"/>
        <end position="30"/>
    </location>
</feature>
<evidence type="ECO:0000256" key="4">
    <source>
        <dbReference type="ARBA" id="ARBA00022723"/>
    </source>
</evidence>
<keyword evidence="4" id="KW-0479">Metal-binding</keyword>
<keyword evidence="5 13" id="KW-1133">Transmembrane helix</keyword>
<keyword evidence="10" id="KW-1015">Disulfide bond</keyword>
<keyword evidence="6" id="KW-0560">Oxidoreductase</keyword>
<feature type="transmembrane region" description="Helical" evidence="13">
    <location>
        <begin position="204"/>
        <end position="227"/>
    </location>
</feature>
<dbReference type="RefSeq" id="WP_092733418.1">
    <property type="nucleotide sequence ID" value="NZ_FNPC01000006.1"/>
</dbReference>
<dbReference type="PANTHER" id="PTHR35457:SF1">
    <property type="entry name" value="HEME A SYNTHASE"/>
    <property type="match status" value="1"/>
</dbReference>
<evidence type="ECO:0000256" key="8">
    <source>
        <dbReference type="ARBA" id="ARBA00023133"/>
    </source>
</evidence>
<proteinExistence type="predicted"/>
<feature type="transmembrane region" description="Helical" evidence="13">
    <location>
        <begin position="171"/>
        <end position="192"/>
    </location>
</feature>
<evidence type="ECO:0000256" key="6">
    <source>
        <dbReference type="ARBA" id="ARBA00023002"/>
    </source>
</evidence>
<dbReference type="InterPro" id="IPR050450">
    <property type="entry name" value="COX15/CtaA_HemeA_synthase"/>
</dbReference>
<keyword evidence="9 13" id="KW-0472">Membrane</keyword>
<evidence type="ECO:0000256" key="1">
    <source>
        <dbReference type="ARBA" id="ARBA00004141"/>
    </source>
</evidence>
<dbReference type="EMBL" id="FNPC01000006">
    <property type="protein sequence ID" value="SDY58059.1"/>
    <property type="molecule type" value="Genomic_DNA"/>
</dbReference>
<feature type="transmembrane region" description="Helical" evidence="13">
    <location>
        <begin position="68"/>
        <end position="86"/>
    </location>
</feature>
<keyword evidence="3 13" id="KW-0812">Transmembrane</keyword>
<reference evidence="15" key="1">
    <citation type="submission" date="2016-10" db="EMBL/GenBank/DDBJ databases">
        <authorList>
            <person name="Varghese N."/>
            <person name="Submissions S."/>
        </authorList>
    </citation>
    <scope>NUCLEOTIDE SEQUENCE [LARGE SCALE GENOMIC DNA]</scope>
    <source>
        <strain evidence="15">DC30,IBRC 10041,KCTC 4046</strain>
    </source>
</reference>
<dbReference type="Pfam" id="PF02628">
    <property type="entry name" value="COX15-CtaA"/>
    <property type="match status" value="1"/>
</dbReference>
<protein>
    <submittedName>
        <fullName evidence="14">Cytochrome c oxidase assembly protein subunit 15</fullName>
    </submittedName>
</protein>
<evidence type="ECO:0000256" key="13">
    <source>
        <dbReference type="SAM" id="Phobius"/>
    </source>
</evidence>
<keyword evidence="2" id="KW-1003">Cell membrane</keyword>
<evidence type="ECO:0000313" key="14">
    <source>
        <dbReference type="EMBL" id="SDY58059.1"/>
    </source>
</evidence>
<feature type="region of interest" description="Disordered" evidence="12">
    <location>
        <begin position="288"/>
        <end position="308"/>
    </location>
</feature>
<evidence type="ECO:0000256" key="7">
    <source>
        <dbReference type="ARBA" id="ARBA00023004"/>
    </source>
</evidence>
<dbReference type="GO" id="GO:0016491">
    <property type="term" value="F:oxidoreductase activity"/>
    <property type="evidence" value="ECO:0007669"/>
    <property type="project" value="UniProtKB-KW"/>
</dbReference>
<feature type="transmembrane region" description="Helical" evidence="13">
    <location>
        <begin position="239"/>
        <end position="264"/>
    </location>
</feature>
<dbReference type="InterPro" id="IPR003780">
    <property type="entry name" value="COX15/CtaA_fam"/>
</dbReference>
<evidence type="ECO:0000256" key="11">
    <source>
        <dbReference type="ARBA" id="ARBA00023444"/>
    </source>
</evidence>
<accession>A0A1H3L1F1</accession>
<name>A0A1H3L1F1_9EURY</name>
<evidence type="ECO:0000256" key="12">
    <source>
        <dbReference type="SAM" id="MobiDB-lite"/>
    </source>
</evidence>
<organism evidence="14 15">
    <name type="scientific">Halopenitus persicus</name>
    <dbReference type="NCBI Taxonomy" id="1048396"/>
    <lineage>
        <taxon>Archaea</taxon>
        <taxon>Methanobacteriati</taxon>
        <taxon>Methanobacteriota</taxon>
        <taxon>Stenosarchaea group</taxon>
        <taxon>Halobacteria</taxon>
        <taxon>Halobacteriales</taxon>
        <taxon>Haloferacaceae</taxon>
        <taxon>Halopenitus</taxon>
    </lineage>
</organism>
<evidence type="ECO:0000256" key="10">
    <source>
        <dbReference type="ARBA" id="ARBA00023157"/>
    </source>
</evidence>
<feature type="transmembrane region" description="Helical" evidence="13">
    <location>
        <begin position="131"/>
        <end position="150"/>
    </location>
</feature>
<evidence type="ECO:0000256" key="3">
    <source>
        <dbReference type="ARBA" id="ARBA00022692"/>
    </source>
</evidence>
<keyword evidence="7" id="KW-0408">Iron</keyword>
<keyword evidence="8" id="KW-0350">Heme biosynthesis</keyword>
<sequence length="308" mass="31516">MSYRPSWLTFGRYAAVTTAMTTVLVALGVYTSGTGSGLACQAQWPLCSDQLIPTLTINPDFIEWFHRVWAMVTGFLIIGLAGWTWVGNRSRRTRIAATLAVVILPVQIVVGAITVTVGGLVPGGYTVSTHAAHLIVALLIVTLLGVVLLGRPDEGGDGGGDGTAATGPRTLRIAAGAGLGGVLLGALFSRAVPLVTYSPGAQAAFYLCSVVGYLGLLALVLQTPAAAIPDRTARRVRTLAAVGLAALFVTLLLGRDLVIYPGFWEGVNRVLLAVVVVATAAAGGTLVGSDRPPESGSGSVGGAASRGE</sequence>
<dbReference type="AlphaFoldDB" id="A0A1H3L1F1"/>
<dbReference type="GO" id="GO:0016020">
    <property type="term" value="C:membrane"/>
    <property type="evidence" value="ECO:0007669"/>
    <property type="project" value="UniProtKB-SubCell"/>
</dbReference>
<dbReference type="PANTHER" id="PTHR35457">
    <property type="entry name" value="HEME A SYNTHASE"/>
    <property type="match status" value="1"/>
</dbReference>
<evidence type="ECO:0000256" key="2">
    <source>
        <dbReference type="ARBA" id="ARBA00022475"/>
    </source>
</evidence>
<dbReference type="OrthoDB" id="336837at2157"/>
<dbReference type="GO" id="GO:0046872">
    <property type="term" value="F:metal ion binding"/>
    <property type="evidence" value="ECO:0007669"/>
    <property type="project" value="UniProtKB-KW"/>
</dbReference>
<evidence type="ECO:0000313" key="15">
    <source>
        <dbReference type="Proteomes" id="UP000199079"/>
    </source>
</evidence>